<name>A0A0A1YMK7_9PSED</name>
<dbReference type="EMBL" id="AWSQ01000002">
    <property type="protein sequence ID" value="KFX70316.1"/>
    <property type="molecule type" value="Genomic_DNA"/>
</dbReference>
<keyword evidence="2" id="KW-1185">Reference proteome</keyword>
<proteinExistence type="predicted"/>
<accession>A0A0A1YMK7</accession>
<protein>
    <submittedName>
        <fullName evidence="1">Topoisomerase II</fullName>
    </submittedName>
</protein>
<dbReference type="GO" id="GO:0016853">
    <property type="term" value="F:isomerase activity"/>
    <property type="evidence" value="ECO:0007669"/>
    <property type="project" value="UniProtKB-KW"/>
</dbReference>
<sequence>MPSLVLDIALSAERLRAVYQGRANRILLHSRDGRRVSLPAHHVRPFLTHEGVYGAFELEFSAAGELVNLRRLN</sequence>
<organism evidence="1 2">
    <name type="scientific">Pseudomonas taeanensis MS-3</name>
    <dbReference type="NCBI Taxonomy" id="1395571"/>
    <lineage>
        <taxon>Bacteria</taxon>
        <taxon>Pseudomonadati</taxon>
        <taxon>Pseudomonadota</taxon>
        <taxon>Gammaproteobacteria</taxon>
        <taxon>Pseudomonadales</taxon>
        <taxon>Pseudomonadaceae</taxon>
        <taxon>Pseudomonas</taxon>
    </lineage>
</organism>
<dbReference type="eggNOG" id="ENOG5033BZN">
    <property type="taxonomic scope" value="Bacteria"/>
</dbReference>
<comment type="caution">
    <text evidence="1">The sequence shown here is derived from an EMBL/GenBank/DDBJ whole genome shotgun (WGS) entry which is preliminary data.</text>
</comment>
<gene>
    <name evidence="1" type="ORF">TMS3_0112610</name>
</gene>
<keyword evidence="1" id="KW-0413">Isomerase</keyword>
<dbReference type="OrthoDB" id="5600793at2"/>
<dbReference type="RefSeq" id="WP_025165579.1">
    <property type="nucleotide sequence ID" value="NZ_AWSQ01000002.1"/>
</dbReference>
<dbReference type="STRING" id="1395571.TMS3_0112610"/>
<evidence type="ECO:0000313" key="2">
    <source>
        <dbReference type="Proteomes" id="UP000030063"/>
    </source>
</evidence>
<dbReference type="Pfam" id="PF11197">
    <property type="entry name" value="DUF2835"/>
    <property type="match status" value="1"/>
</dbReference>
<dbReference type="AlphaFoldDB" id="A0A0A1YMK7"/>
<dbReference type="InterPro" id="IPR021363">
    <property type="entry name" value="DUF2835"/>
</dbReference>
<dbReference type="Proteomes" id="UP000030063">
    <property type="component" value="Unassembled WGS sequence"/>
</dbReference>
<evidence type="ECO:0000313" key="1">
    <source>
        <dbReference type="EMBL" id="KFX70316.1"/>
    </source>
</evidence>
<reference evidence="1 2" key="1">
    <citation type="journal article" date="2014" name="Genome Announc.">
        <title>Draft Genome Sequence of Petroleum Oil-Degrading Marine Bacterium Pseudomonas taeanensis Strain MS-3, Isolated from a Crude Oil-Contaminated Seashore.</title>
        <authorList>
            <person name="Lee S.Y."/>
            <person name="Kim S.H."/>
            <person name="Lee D.G."/>
            <person name="Shin S."/>
            <person name="Yun S.H."/>
            <person name="Choi C.W."/>
            <person name="Chung Y.H."/>
            <person name="Choi J.S."/>
            <person name="Kahng H.Y."/>
            <person name="Kim S.I."/>
        </authorList>
    </citation>
    <scope>NUCLEOTIDE SEQUENCE [LARGE SCALE GENOMIC DNA]</scope>
    <source>
        <strain evidence="1 2">MS-3</strain>
    </source>
</reference>